<protein>
    <recommendedName>
        <fullName evidence="3">DUF4286 family protein</fullName>
    </recommendedName>
</protein>
<proteinExistence type="predicted"/>
<name>A0ABP9BVZ4_9SPHI</name>
<evidence type="ECO:0008006" key="3">
    <source>
        <dbReference type="Google" id="ProtNLM"/>
    </source>
</evidence>
<sequence>MIDLAIAKTFVYTKFTSMAKAYLEITLTIDGIDRAGVAGVYNLYKEPFLKTIKGALSKELLIHTDDIQVLHRFDSVENAQEYLMSNLFNHDVVTSLKPYLKGEPNIKIYSVA</sequence>
<evidence type="ECO:0000313" key="1">
    <source>
        <dbReference type="EMBL" id="GAA4800069.1"/>
    </source>
</evidence>
<dbReference type="EMBL" id="BAABIQ010000041">
    <property type="protein sequence ID" value="GAA4800069.1"/>
    <property type="molecule type" value="Genomic_DNA"/>
</dbReference>
<reference evidence="2" key="1">
    <citation type="journal article" date="2019" name="Int. J. Syst. Evol. Microbiol.">
        <title>The Global Catalogue of Microorganisms (GCM) 10K type strain sequencing project: providing services to taxonomists for standard genome sequencing and annotation.</title>
        <authorList>
            <consortium name="The Broad Institute Genomics Platform"/>
            <consortium name="The Broad Institute Genome Sequencing Center for Infectious Disease"/>
            <person name="Wu L."/>
            <person name="Ma J."/>
        </authorList>
    </citation>
    <scope>NUCLEOTIDE SEQUENCE [LARGE SCALE GENOMIC DNA]</scope>
    <source>
        <strain evidence="2">JCM 18200</strain>
    </source>
</reference>
<dbReference type="Proteomes" id="UP001501411">
    <property type="component" value="Unassembled WGS sequence"/>
</dbReference>
<evidence type="ECO:0000313" key="2">
    <source>
        <dbReference type="Proteomes" id="UP001501411"/>
    </source>
</evidence>
<comment type="caution">
    <text evidence="1">The sequence shown here is derived from an EMBL/GenBank/DDBJ whole genome shotgun (WGS) entry which is preliminary data.</text>
</comment>
<organism evidence="1 2">
    <name type="scientific">Olivibacter ginsenosidimutans</name>
    <dbReference type="NCBI Taxonomy" id="1176537"/>
    <lineage>
        <taxon>Bacteria</taxon>
        <taxon>Pseudomonadati</taxon>
        <taxon>Bacteroidota</taxon>
        <taxon>Sphingobacteriia</taxon>
        <taxon>Sphingobacteriales</taxon>
        <taxon>Sphingobacteriaceae</taxon>
        <taxon>Olivibacter</taxon>
    </lineage>
</organism>
<accession>A0ABP9BVZ4</accession>
<keyword evidence="2" id="KW-1185">Reference proteome</keyword>
<gene>
    <name evidence="1" type="ORF">GCM10023231_31040</name>
</gene>